<keyword evidence="1" id="KW-0812">Transmembrane</keyword>
<organism evidence="2">
    <name type="scientific">marine metagenome</name>
    <dbReference type="NCBI Taxonomy" id="408172"/>
    <lineage>
        <taxon>unclassified sequences</taxon>
        <taxon>metagenomes</taxon>
        <taxon>ecological metagenomes</taxon>
    </lineage>
</organism>
<keyword evidence="1" id="KW-0472">Membrane</keyword>
<accession>A0A381V3H9</accession>
<gene>
    <name evidence="2" type="ORF">METZ01_LOCUS87786</name>
</gene>
<evidence type="ECO:0008006" key="3">
    <source>
        <dbReference type="Google" id="ProtNLM"/>
    </source>
</evidence>
<keyword evidence="1" id="KW-1133">Transmembrane helix</keyword>
<dbReference type="PANTHER" id="PTHR40050">
    <property type="entry name" value="INNER SPORE COAT PROTEIN H"/>
    <property type="match status" value="1"/>
</dbReference>
<dbReference type="AlphaFoldDB" id="A0A381V3H9"/>
<evidence type="ECO:0000313" key="2">
    <source>
        <dbReference type="EMBL" id="SVA34932.1"/>
    </source>
</evidence>
<reference evidence="2" key="1">
    <citation type="submission" date="2018-05" db="EMBL/GenBank/DDBJ databases">
        <authorList>
            <person name="Lanie J.A."/>
            <person name="Ng W.-L."/>
            <person name="Kazmierczak K.M."/>
            <person name="Andrzejewski T.M."/>
            <person name="Davidsen T.M."/>
            <person name="Wayne K.J."/>
            <person name="Tettelin H."/>
            <person name="Glass J.I."/>
            <person name="Rusch D."/>
            <person name="Podicherti R."/>
            <person name="Tsui H.-C.T."/>
            <person name="Winkler M.E."/>
        </authorList>
    </citation>
    <scope>NUCLEOTIDE SEQUENCE</scope>
</reference>
<sequence length="504" mass="58669">MAKSLFLWSWVVTLPVTLIGGYWVFSTVERFHTYKVRYNPVNKSELDLGNIARYEIARLVQRIRAGVANNFRHNETSLKRIHLILSESEVARLEAHMPQSGFEYVKGRLLIDGKIEKAKVKYRGDTFYRWAWDKKSMRIKTTKNNLLDGLRYSNLLAPRTEEQLNNHLSYRLADIMGLVAPATEIVRLFVNGEDRGVHIKVEQINELTLRRHRLMPGDIYRGEIIGKDRYRGSNIGSLFDSPAVWDKVAINNHFDEHDIAPLTLLIDLVNRGSNPNAQAKLSEIMDMAVWGRYSAYETLTQSTHADDIHNWRLYYDPWRGKFLPVIWDTMGWHDRLRRVSYKPEIIASSLMKAMFSNGDFIRARSLALKQFFDSGKDELFLREVRQTIQTMEKEIVSDPFLNPPDPDTVKSHMSRLEQVIADGFEKTKRINVEDVAQVKDYGHYVLHNPDLKTIWQESGEDLYSWGEAHWNTFGYKENRPDIPAIPHIRYTYTRHTLELSVASK</sequence>
<protein>
    <recommendedName>
        <fullName evidence="3">Spore coat protein CotH</fullName>
    </recommendedName>
</protein>
<feature type="non-terminal residue" evidence="2">
    <location>
        <position position="504"/>
    </location>
</feature>
<dbReference type="Pfam" id="PF08757">
    <property type="entry name" value="CotH"/>
    <property type="match status" value="1"/>
</dbReference>
<dbReference type="InterPro" id="IPR014867">
    <property type="entry name" value="Spore_coat_CotH_CotH2/3/7"/>
</dbReference>
<dbReference type="PANTHER" id="PTHR40050:SF1">
    <property type="entry name" value="INNER SPORE COAT PROTEIN H"/>
    <property type="match status" value="1"/>
</dbReference>
<feature type="transmembrane region" description="Helical" evidence="1">
    <location>
        <begin position="6"/>
        <end position="25"/>
    </location>
</feature>
<name>A0A381V3H9_9ZZZZ</name>
<dbReference type="EMBL" id="UINC01007755">
    <property type="protein sequence ID" value="SVA34932.1"/>
    <property type="molecule type" value="Genomic_DNA"/>
</dbReference>
<evidence type="ECO:0000256" key="1">
    <source>
        <dbReference type="SAM" id="Phobius"/>
    </source>
</evidence>
<proteinExistence type="predicted"/>